<keyword evidence="2" id="KW-1133">Transmembrane helix</keyword>
<evidence type="ECO:0000313" key="4">
    <source>
        <dbReference type="EMBL" id="KAK2565439.1"/>
    </source>
</evidence>
<evidence type="ECO:0000256" key="3">
    <source>
        <dbReference type="SAM" id="SignalP"/>
    </source>
</evidence>
<accession>A0AAD9QQ29</accession>
<gene>
    <name evidence="4" type="ORF">P5673_010500</name>
</gene>
<feature type="region of interest" description="Disordered" evidence="1">
    <location>
        <begin position="198"/>
        <end position="225"/>
    </location>
</feature>
<dbReference type="EMBL" id="JARQWQ010000019">
    <property type="protein sequence ID" value="KAK2565439.1"/>
    <property type="molecule type" value="Genomic_DNA"/>
</dbReference>
<proteinExistence type="predicted"/>
<feature type="signal peptide" evidence="3">
    <location>
        <begin position="1"/>
        <end position="21"/>
    </location>
</feature>
<sequence length="248" mass="28082">MPKRVILLPLTLLGLFQNISKVQFVVFAACSEDFECGRNSSSTGYPSTTDVICCSGFCKSWRNCPNSCISHEACKDGTICFRHRCETKDIEILVNCEKNKDCLADEECESGKCKPAPHPVEHVDSNNMHARIHFGSSAVVVTSIVIGCLFLLAFVGYCTYRGIKRQRTRRRSRGNYSQHFQPAMSFFFSRNESVEFSQYGEQPMRERSVVPRRTTYSYPQTPPPEYDSIILVSSYDVESSSPSPYDQE</sequence>
<feature type="chain" id="PRO_5042134208" evidence="3">
    <location>
        <begin position="22"/>
        <end position="248"/>
    </location>
</feature>
<protein>
    <submittedName>
        <fullName evidence="4">Uncharacterized protein</fullName>
    </submittedName>
</protein>
<keyword evidence="5" id="KW-1185">Reference proteome</keyword>
<comment type="caution">
    <text evidence="4">The sequence shown here is derived from an EMBL/GenBank/DDBJ whole genome shotgun (WGS) entry which is preliminary data.</text>
</comment>
<keyword evidence="3" id="KW-0732">Signal</keyword>
<organism evidence="4 5">
    <name type="scientific">Acropora cervicornis</name>
    <name type="common">Staghorn coral</name>
    <dbReference type="NCBI Taxonomy" id="6130"/>
    <lineage>
        <taxon>Eukaryota</taxon>
        <taxon>Metazoa</taxon>
        <taxon>Cnidaria</taxon>
        <taxon>Anthozoa</taxon>
        <taxon>Hexacorallia</taxon>
        <taxon>Scleractinia</taxon>
        <taxon>Astrocoeniina</taxon>
        <taxon>Acroporidae</taxon>
        <taxon>Acropora</taxon>
    </lineage>
</organism>
<dbReference type="Proteomes" id="UP001249851">
    <property type="component" value="Unassembled WGS sequence"/>
</dbReference>
<feature type="transmembrane region" description="Helical" evidence="2">
    <location>
        <begin position="134"/>
        <end position="160"/>
    </location>
</feature>
<dbReference type="AlphaFoldDB" id="A0AAD9QQ29"/>
<keyword evidence="2" id="KW-0812">Transmembrane</keyword>
<name>A0AAD9QQ29_ACRCE</name>
<evidence type="ECO:0000256" key="2">
    <source>
        <dbReference type="SAM" id="Phobius"/>
    </source>
</evidence>
<reference evidence="4" key="2">
    <citation type="journal article" date="2023" name="Science">
        <title>Genomic signatures of disease resistance in endangered staghorn corals.</title>
        <authorList>
            <person name="Vollmer S.V."/>
            <person name="Selwyn J.D."/>
            <person name="Despard B.A."/>
            <person name="Roesel C.L."/>
        </authorList>
    </citation>
    <scope>NUCLEOTIDE SEQUENCE</scope>
    <source>
        <strain evidence="4">K2</strain>
    </source>
</reference>
<evidence type="ECO:0000313" key="5">
    <source>
        <dbReference type="Proteomes" id="UP001249851"/>
    </source>
</evidence>
<evidence type="ECO:0000256" key="1">
    <source>
        <dbReference type="SAM" id="MobiDB-lite"/>
    </source>
</evidence>
<reference evidence="4" key="1">
    <citation type="journal article" date="2023" name="G3 (Bethesda)">
        <title>Whole genome assembly and annotation of the endangered Caribbean coral Acropora cervicornis.</title>
        <authorList>
            <person name="Selwyn J.D."/>
            <person name="Vollmer S.V."/>
        </authorList>
    </citation>
    <scope>NUCLEOTIDE SEQUENCE</scope>
    <source>
        <strain evidence="4">K2</strain>
    </source>
</reference>
<keyword evidence="2" id="KW-0472">Membrane</keyword>